<evidence type="ECO:0000313" key="2">
    <source>
        <dbReference type="Proteomes" id="UP000616151"/>
    </source>
</evidence>
<dbReference type="Proteomes" id="UP000616151">
    <property type="component" value="Unassembled WGS sequence"/>
</dbReference>
<name>A0ACC5QYS5_9HYPH</name>
<organism evidence="1 2">
    <name type="scientific">Taklimakanibacter albus</name>
    <dbReference type="NCBI Taxonomy" id="2800327"/>
    <lineage>
        <taxon>Bacteria</taxon>
        <taxon>Pseudomonadati</taxon>
        <taxon>Pseudomonadota</taxon>
        <taxon>Alphaproteobacteria</taxon>
        <taxon>Hyphomicrobiales</taxon>
        <taxon>Aestuariivirgaceae</taxon>
        <taxon>Taklimakanibacter</taxon>
    </lineage>
</organism>
<accession>A0ACC5QYS5</accession>
<gene>
    <name evidence="1" type="ORF">JHL16_03250</name>
</gene>
<protein>
    <submittedName>
        <fullName evidence="1">Response regulator transcription factor</fullName>
    </submittedName>
</protein>
<keyword evidence="2" id="KW-1185">Reference proteome</keyword>
<reference evidence="1" key="1">
    <citation type="submission" date="2021-01" db="EMBL/GenBank/DDBJ databases">
        <authorList>
            <person name="Sun Q."/>
        </authorList>
    </citation>
    <scope>NUCLEOTIDE SEQUENCE</scope>
    <source>
        <strain evidence="1">YIM B02566</strain>
    </source>
</reference>
<evidence type="ECO:0000313" key="1">
    <source>
        <dbReference type="EMBL" id="MBK1865356.1"/>
    </source>
</evidence>
<dbReference type="EMBL" id="JAENHL010000004">
    <property type="protein sequence ID" value="MBK1865356.1"/>
    <property type="molecule type" value="Genomic_DNA"/>
</dbReference>
<sequence>MQPGALKSRILVVDDDRRVCGFLGKFLGSEGYAVTAVHDGRAMRRALANGAVDLVILDLSFPSGEDGMTLARGMRSQYDLPLIVLSGKAATIDKVVCLELGADDYVTKPFEPRELLARIRTVLRRFVRSSGNETDETETTMRFAGWLLDAARYKLKAPDGREVRLTSQEFHILEALVRRRGRVLSREQILDIVANRDWTPYDRSIDVLIGKIRRKLEDDVRSTQFIKTVRGLGYMFAPPQEGDGFAVRAGK</sequence>
<proteinExistence type="predicted"/>
<comment type="caution">
    <text evidence="1">The sequence shown here is derived from an EMBL/GenBank/DDBJ whole genome shotgun (WGS) entry which is preliminary data.</text>
</comment>